<protein>
    <recommendedName>
        <fullName evidence="4">Amine oxidase</fullName>
        <ecNumber evidence="4">1.4.3.-</ecNumber>
    </recommendedName>
</protein>
<evidence type="ECO:0000256" key="4">
    <source>
        <dbReference type="RuleBase" id="RU362067"/>
    </source>
</evidence>
<reference evidence="7 8" key="1">
    <citation type="submission" date="2023-08" db="EMBL/GenBank/DDBJ databases">
        <title>Black Yeasts Isolated from many extreme environments.</title>
        <authorList>
            <person name="Coleine C."/>
            <person name="Stajich J.E."/>
            <person name="Selbmann L."/>
        </authorList>
    </citation>
    <scope>NUCLEOTIDE SEQUENCE [LARGE SCALE GENOMIC DNA]</scope>
    <source>
        <strain evidence="7 8">CCFEE 5935</strain>
    </source>
</reference>
<dbReference type="InterPro" id="IPR001613">
    <property type="entry name" value="Flavin_amine_oxidase"/>
</dbReference>
<feature type="compositionally biased region" description="Low complexity" evidence="5">
    <location>
        <begin position="14"/>
        <end position="26"/>
    </location>
</feature>
<evidence type="ECO:0000313" key="8">
    <source>
        <dbReference type="Proteomes" id="UP001337655"/>
    </source>
</evidence>
<dbReference type="Gene3D" id="3.90.660.10">
    <property type="match status" value="1"/>
</dbReference>
<name>A0AAV9NVK2_9PEZI</name>
<keyword evidence="4" id="KW-0285">Flavoprotein</keyword>
<dbReference type="InterPro" id="IPR050281">
    <property type="entry name" value="Flavin_monoamine_oxidase"/>
</dbReference>
<comment type="cofactor">
    <cofactor evidence="1 4">
        <name>FAD</name>
        <dbReference type="ChEBI" id="CHEBI:57692"/>
    </cofactor>
</comment>
<dbReference type="SUPFAM" id="SSF51905">
    <property type="entry name" value="FAD/NAD(P)-binding domain"/>
    <property type="match status" value="1"/>
</dbReference>
<dbReference type="PRINTS" id="PR00757">
    <property type="entry name" value="AMINEOXDASEF"/>
</dbReference>
<comment type="similarity">
    <text evidence="4">Belongs to the flavin monoamine oxidase family.</text>
</comment>
<keyword evidence="2 4" id="KW-0560">Oxidoreductase</keyword>
<evidence type="ECO:0000256" key="2">
    <source>
        <dbReference type="ARBA" id="ARBA00023002"/>
    </source>
</evidence>
<dbReference type="PANTHER" id="PTHR10742">
    <property type="entry name" value="FLAVIN MONOAMINE OXIDASE"/>
    <property type="match status" value="1"/>
</dbReference>
<dbReference type="AlphaFoldDB" id="A0AAV9NVK2"/>
<feature type="compositionally biased region" description="Polar residues" evidence="5">
    <location>
        <begin position="1"/>
        <end position="13"/>
    </location>
</feature>
<dbReference type="EMBL" id="JAVRRT010000023">
    <property type="protein sequence ID" value="KAK5163778.1"/>
    <property type="molecule type" value="Genomic_DNA"/>
</dbReference>
<keyword evidence="8" id="KW-1185">Reference proteome</keyword>
<proteinExistence type="inferred from homology"/>
<evidence type="ECO:0000313" key="7">
    <source>
        <dbReference type="EMBL" id="KAK5163778.1"/>
    </source>
</evidence>
<dbReference type="EC" id="1.4.3.-" evidence="4"/>
<comment type="caution">
    <text evidence="7">The sequence shown here is derived from an EMBL/GenBank/DDBJ whole genome shotgun (WGS) entry which is preliminary data.</text>
</comment>
<dbReference type="Proteomes" id="UP001337655">
    <property type="component" value="Unassembled WGS sequence"/>
</dbReference>
<feature type="region of interest" description="Disordered" evidence="5">
    <location>
        <begin position="1"/>
        <end position="26"/>
    </location>
</feature>
<dbReference type="InterPro" id="IPR002937">
    <property type="entry name" value="Amino_oxidase"/>
</dbReference>
<dbReference type="GO" id="GO:0016491">
    <property type="term" value="F:oxidoreductase activity"/>
    <property type="evidence" value="ECO:0007669"/>
    <property type="project" value="UniProtKB-KW"/>
</dbReference>
<accession>A0AAV9NVK2</accession>
<dbReference type="RefSeq" id="XP_064654180.1">
    <property type="nucleotide sequence ID" value="XM_064807671.1"/>
</dbReference>
<organism evidence="7 8">
    <name type="scientific">Saxophila tyrrhenica</name>
    <dbReference type="NCBI Taxonomy" id="1690608"/>
    <lineage>
        <taxon>Eukaryota</taxon>
        <taxon>Fungi</taxon>
        <taxon>Dikarya</taxon>
        <taxon>Ascomycota</taxon>
        <taxon>Pezizomycotina</taxon>
        <taxon>Dothideomycetes</taxon>
        <taxon>Dothideomycetidae</taxon>
        <taxon>Mycosphaerellales</taxon>
        <taxon>Extremaceae</taxon>
        <taxon>Saxophila</taxon>
    </lineage>
</organism>
<dbReference type="InterPro" id="IPR036188">
    <property type="entry name" value="FAD/NAD-bd_sf"/>
</dbReference>
<evidence type="ECO:0000256" key="3">
    <source>
        <dbReference type="PIRSR" id="PIRSR601613-1"/>
    </source>
</evidence>
<evidence type="ECO:0000256" key="1">
    <source>
        <dbReference type="ARBA" id="ARBA00001974"/>
    </source>
</evidence>
<dbReference type="GeneID" id="89931779"/>
<feature type="binding site" evidence="3">
    <location>
        <position position="75"/>
    </location>
    <ligand>
        <name>FAD</name>
        <dbReference type="ChEBI" id="CHEBI:57692"/>
    </ligand>
</feature>
<keyword evidence="4" id="KW-0274">FAD</keyword>
<dbReference type="Gene3D" id="3.50.50.60">
    <property type="entry name" value="FAD/NAD(P)-binding domain"/>
    <property type="match status" value="1"/>
</dbReference>
<evidence type="ECO:0000259" key="6">
    <source>
        <dbReference type="Pfam" id="PF01593"/>
    </source>
</evidence>
<feature type="binding site" evidence="3">
    <location>
        <position position="271"/>
    </location>
    <ligand>
        <name>FAD</name>
        <dbReference type="ChEBI" id="CHEBI:57692"/>
    </ligand>
</feature>
<evidence type="ECO:0000256" key="5">
    <source>
        <dbReference type="SAM" id="MobiDB-lite"/>
    </source>
</evidence>
<feature type="domain" description="Amine oxidase" evidence="6">
    <location>
        <begin position="74"/>
        <end position="524"/>
    </location>
</feature>
<sequence>MAQLYSLTSQRDISSPPKKPSSSLFPSVVEASKDLSTSLTNAATVGELPTSTVNGQGEATLGVKKRVVIVGAGISGLRAASVLQRNGVEVIVIEGRGRIGGRIHTTHTDQGARDMGAAWMHETSQNNLVKLIPRLGIEYYYDDGMAIYYTEHGRAGAQFKAKKVADEFADYCEWFYDTHPDEPDRDVAGFVDEFVRKHQLITKDERAWAPQAVKEVELWIGTSVEQASAKHLSYFITERNLYMKGGYDSIVDWTAKSLQSNPDTIRLGHTVENIVWSEDGSMTNVVECRLKDCTAANFTADAVICTIPLGALRHELVSFNPPLPNDIQTGLTRFSYGALGKIFFEFTDVFWSKDNDQFIYYPSPPELEDGEEVYSSSAGSGSSTTHDNILNYATVTINLWIMTGSKELCVQIAEPLTQRIEAMTNKKDLYKFFEPLFKLYRTEPYKALPSLVNIEKTNWTQDPLAGFGSYSADKVGDEPSLLLEALDAHRDSRLQFAGEHCTEVANGCVHGAFATGEKAARNLLRAFGMEMDGGDEVSLF</sequence>
<dbReference type="PANTHER" id="PTHR10742:SF410">
    <property type="entry name" value="LYSINE-SPECIFIC HISTONE DEMETHYLASE 2"/>
    <property type="match status" value="1"/>
</dbReference>
<dbReference type="Pfam" id="PF01593">
    <property type="entry name" value="Amino_oxidase"/>
    <property type="match status" value="1"/>
</dbReference>
<dbReference type="SUPFAM" id="SSF54373">
    <property type="entry name" value="FAD-linked reductases, C-terminal domain"/>
    <property type="match status" value="1"/>
</dbReference>
<gene>
    <name evidence="7" type="primary">CBP1</name>
    <name evidence="7" type="ORF">LTR77_010452</name>
</gene>